<feature type="chain" id="PRO_5045091362" evidence="5">
    <location>
        <begin position="27"/>
        <end position="280"/>
    </location>
</feature>
<dbReference type="SMART" id="SM00062">
    <property type="entry name" value="PBPb"/>
    <property type="match status" value="1"/>
</dbReference>
<dbReference type="Proteomes" id="UP001203880">
    <property type="component" value="Unassembled WGS sequence"/>
</dbReference>
<evidence type="ECO:0000256" key="1">
    <source>
        <dbReference type="ARBA" id="ARBA00004196"/>
    </source>
</evidence>
<dbReference type="Pfam" id="PF00497">
    <property type="entry name" value="SBP_bac_3"/>
    <property type="match status" value="1"/>
</dbReference>
<name>A0ABT0Q8H5_9RHOB</name>
<feature type="domain" description="Ionotropic glutamate receptor C-terminal" evidence="7">
    <location>
        <begin position="50"/>
        <end position="254"/>
    </location>
</feature>
<gene>
    <name evidence="8" type="ORF">M3P21_22055</name>
</gene>
<evidence type="ECO:0000313" key="9">
    <source>
        <dbReference type="Proteomes" id="UP001203880"/>
    </source>
</evidence>
<dbReference type="InterPro" id="IPR006311">
    <property type="entry name" value="TAT_signal"/>
</dbReference>
<evidence type="ECO:0000313" key="8">
    <source>
        <dbReference type="EMBL" id="MCL6286180.1"/>
    </source>
</evidence>
<evidence type="ECO:0000256" key="3">
    <source>
        <dbReference type="ARBA" id="ARBA00022729"/>
    </source>
</evidence>
<comment type="subcellular location">
    <subcellularLocation>
        <location evidence="1">Cell envelope</location>
    </subcellularLocation>
</comment>
<dbReference type="PANTHER" id="PTHR35936">
    <property type="entry name" value="MEMBRANE-BOUND LYTIC MUREIN TRANSGLYCOSYLASE F"/>
    <property type="match status" value="1"/>
</dbReference>
<keyword evidence="9" id="KW-1185">Reference proteome</keyword>
<dbReference type="RefSeq" id="WP_249713663.1">
    <property type="nucleotide sequence ID" value="NZ_JAMFMB010000063.1"/>
</dbReference>
<proteinExistence type="inferred from homology"/>
<evidence type="ECO:0000259" key="7">
    <source>
        <dbReference type="SMART" id="SM00079"/>
    </source>
</evidence>
<dbReference type="InterPro" id="IPR001638">
    <property type="entry name" value="Solute-binding_3/MltF_N"/>
</dbReference>
<dbReference type="InterPro" id="IPR018313">
    <property type="entry name" value="SBP_3_CS"/>
</dbReference>
<dbReference type="CDD" id="cd13629">
    <property type="entry name" value="PBP2_Dsm1740"/>
    <property type="match status" value="1"/>
</dbReference>
<sequence>MTTKRQLIGVAAALAAAAALPKQARAQGTGDVQQELSSESVIEGIKRRGVIRIGLGMFVPWSMRDTNGDLIGFELDVGRKLANEMGVEVEFVPTAWDGIIPALIAGSFDVIISGMTITAQRNLTINFSDPYAWSGATILANRAMTEGFTIESYNQPDVTFSARRGSNTATYITQLFPDARLLQFDEDGASTQEVLNGNAHATLASEPTPSREARNYPDTLHVPFNETFNAVGDSFGYRKGDPDAANFFNNWIRSQWRLGWLKERNDYWFRGTDWEDQVDL</sequence>
<comment type="caution">
    <text evidence="8">The sequence shown here is derived from an EMBL/GenBank/DDBJ whole genome shotgun (WGS) entry which is preliminary data.</text>
</comment>
<protein>
    <submittedName>
        <fullName evidence="8">Transporter substrate-binding domain-containing protein</fullName>
    </submittedName>
</protein>
<dbReference type="SUPFAM" id="SSF53850">
    <property type="entry name" value="Periplasmic binding protein-like II"/>
    <property type="match status" value="1"/>
</dbReference>
<dbReference type="PROSITE" id="PS51318">
    <property type="entry name" value="TAT"/>
    <property type="match status" value="1"/>
</dbReference>
<evidence type="ECO:0000259" key="6">
    <source>
        <dbReference type="SMART" id="SM00062"/>
    </source>
</evidence>
<accession>A0ABT0Q8H5</accession>
<feature type="domain" description="Solute-binding protein family 3/N-terminal" evidence="6">
    <location>
        <begin position="50"/>
        <end position="272"/>
    </location>
</feature>
<dbReference type="EMBL" id="JAMFMB010000063">
    <property type="protein sequence ID" value="MCL6286180.1"/>
    <property type="molecule type" value="Genomic_DNA"/>
</dbReference>
<dbReference type="PANTHER" id="PTHR35936:SF38">
    <property type="entry name" value="GLUTAMINE-BINDING PERIPLASMIC PROTEIN"/>
    <property type="match status" value="1"/>
</dbReference>
<evidence type="ECO:0000256" key="2">
    <source>
        <dbReference type="ARBA" id="ARBA00010333"/>
    </source>
</evidence>
<dbReference type="InterPro" id="IPR001320">
    <property type="entry name" value="Iontro_rcpt_C"/>
</dbReference>
<comment type="similarity">
    <text evidence="2 4">Belongs to the bacterial solute-binding protein 3 family.</text>
</comment>
<feature type="signal peptide" evidence="5">
    <location>
        <begin position="1"/>
        <end position="26"/>
    </location>
</feature>
<dbReference type="Gene3D" id="3.40.190.10">
    <property type="entry name" value="Periplasmic binding protein-like II"/>
    <property type="match status" value="2"/>
</dbReference>
<dbReference type="PROSITE" id="PS01039">
    <property type="entry name" value="SBP_BACTERIAL_3"/>
    <property type="match status" value="1"/>
</dbReference>
<dbReference type="SMART" id="SM00079">
    <property type="entry name" value="PBPe"/>
    <property type="match status" value="1"/>
</dbReference>
<evidence type="ECO:0000256" key="5">
    <source>
        <dbReference type="SAM" id="SignalP"/>
    </source>
</evidence>
<keyword evidence="3 5" id="KW-0732">Signal</keyword>
<evidence type="ECO:0000256" key="4">
    <source>
        <dbReference type="RuleBase" id="RU003744"/>
    </source>
</evidence>
<organism evidence="8 9">
    <name type="scientific">Ruegeria spongiae</name>
    <dbReference type="NCBI Taxonomy" id="2942209"/>
    <lineage>
        <taxon>Bacteria</taxon>
        <taxon>Pseudomonadati</taxon>
        <taxon>Pseudomonadota</taxon>
        <taxon>Alphaproteobacteria</taxon>
        <taxon>Rhodobacterales</taxon>
        <taxon>Roseobacteraceae</taxon>
        <taxon>Ruegeria</taxon>
    </lineage>
</organism>
<reference evidence="8" key="1">
    <citation type="submission" date="2022-05" db="EMBL/GenBank/DDBJ databases">
        <authorList>
            <person name="Park J.-S."/>
        </authorList>
    </citation>
    <scope>NUCLEOTIDE SEQUENCE</scope>
    <source>
        <strain evidence="8">2012CJ41-6</strain>
    </source>
</reference>